<evidence type="ECO:0000256" key="2">
    <source>
        <dbReference type="SAM" id="SignalP"/>
    </source>
</evidence>
<dbReference type="InterPro" id="IPR009045">
    <property type="entry name" value="Zn_M74/Hedgehog-like"/>
</dbReference>
<feature type="chain" id="PRO_5009523598" description="Peptidase M15B domain-containing protein" evidence="2">
    <location>
        <begin position="32"/>
        <end position="403"/>
    </location>
</feature>
<feature type="compositionally biased region" description="Low complexity" evidence="1">
    <location>
        <begin position="269"/>
        <end position="284"/>
    </location>
</feature>
<proteinExistence type="predicted"/>
<evidence type="ECO:0000313" key="4">
    <source>
        <dbReference type="Proteomes" id="UP000176445"/>
    </source>
</evidence>
<dbReference type="Gene3D" id="3.30.1380.10">
    <property type="match status" value="1"/>
</dbReference>
<evidence type="ECO:0000256" key="1">
    <source>
        <dbReference type="SAM" id="MobiDB-lite"/>
    </source>
</evidence>
<protein>
    <recommendedName>
        <fullName evidence="5">Peptidase M15B domain-containing protein</fullName>
    </recommendedName>
</protein>
<dbReference type="AlphaFoldDB" id="A0A1F6CS16"/>
<dbReference type="EMBL" id="MFKW01000008">
    <property type="protein sequence ID" value="OGG51943.1"/>
    <property type="molecule type" value="Genomic_DNA"/>
</dbReference>
<comment type="caution">
    <text evidence="3">The sequence shown here is derived from an EMBL/GenBank/DDBJ whole genome shotgun (WGS) entry which is preliminary data.</text>
</comment>
<feature type="signal peptide" evidence="2">
    <location>
        <begin position="1"/>
        <end position="31"/>
    </location>
</feature>
<dbReference type="Proteomes" id="UP000176445">
    <property type="component" value="Unassembled WGS sequence"/>
</dbReference>
<organism evidence="3 4">
    <name type="scientific">Candidatus Kaiserbacteria bacterium RIFCSPHIGHO2_01_FULL_54_36b</name>
    <dbReference type="NCBI Taxonomy" id="1798483"/>
    <lineage>
        <taxon>Bacteria</taxon>
        <taxon>Candidatus Kaiseribacteriota</taxon>
    </lineage>
</organism>
<feature type="compositionally biased region" description="Pro residues" evidence="1">
    <location>
        <begin position="226"/>
        <end position="255"/>
    </location>
</feature>
<feature type="region of interest" description="Disordered" evidence="1">
    <location>
        <begin position="223"/>
        <end position="284"/>
    </location>
</feature>
<name>A0A1F6CS16_9BACT</name>
<evidence type="ECO:0008006" key="5">
    <source>
        <dbReference type="Google" id="ProtNLM"/>
    </source>
</evidence>
<dbReference type="SUPFAM" id="SSF55166">
    <property type="entry name" value="Hedgehog/DD-peptidase"/>
    <property type="match status" value="1"/>
</dbReference>
<accession>A0A1F6CS16</accession>
<gene>
    <name evidence="3" type="ORF">A2704_00220</name>
</gene>
<reference evidence="3 4" key="1">
    <citation type="journal article" date="2016" name="Nat. Commun.">
        <title>Thousands of microbial genomes shed light on interconnected biogeochemical processes in an aquifer system.</title>
        <authorList>
            <person name="Anantharaman K."/>
            <person name="Brown C.T."/>
            <person name="Hug L.A."/>
            <person name="Sharon I."/>
            <person name="Castelle C.J."/>
            <person name="Probst A.J."/>
            <person name="Thomas B.C."/>
            <person name="Singh A."/>
            <person name="Wilkins M.J."/>
            <person name="Karaoz U."/>
            <person name="Brodie E.L."/>
            <person name="Williams K.H."/>
            <person name="Hubbard S.S."/>
            <person name="Banfield J.F."/>
        </authorList>
    </citation>
    <scope>NUCLEOTIDE SEQUENCE [LARGE SCALE GENOMIC DNA]</scope>
</reference>
<evidence type="ECO:0000313" key="3">
    <source>
        <dbReference type="EMBL" id="OGG51943.1"/>
    </source>
</evidence>
<sequence>MRSRSVSFFLLFIGAIIFSLAAVFSAGRAFAADCPAGSVPITAATRGAATAANIPISSNCWNPSDPNAGQAAGEAKQWLQRHATRGSNISCLNPEFAQKVKAFMEAVPGGPPTIISAYRPPGSQIALVASGASKAGPCESYHNYGLAVDFNNNSQIGWMRANSRQFGINIIGAWDPNHFQDARGRFGQCGACSNYTGNGMLPDPPSTQSSSLSDQIRQALGMQQQPPLPPQPPMSPQPTPSPQPSPSPQLSPSPQPNISSESPQPTPVSSIINTNNNTNTNKASSTATSTWDLIDAFLDPISDSIDIGKAVDIALNPDTSDVTSLDANRPTSTLLNATGTITMYQPPNTFTSSDLAKNPFASNATGQNTFVLQVLETMKRTLLLALEYLKPFGGRTPVQGYGE</sequence>
<keyword evidence="2" id="KW-0732">Signal</keyword>